<evidence type="ECO:0000256" key="1">
    <source>
        <dbReference type="ARBA" id="ARBA00004370"/>
    </source>
</evidence>
<comment type="subcellular location">
    <subcellularLocation>
        <location evidence="1">Membrane</location>
    </subcellularLocation>
</comment>
<dbReference type="Pfam" id="PF00924">
    <property type="entry name" value="MS_channel_2nd"/>
    <property type="match status" value="1"/>
</dbReference>
<evidence type="ECO:0000256" key="5">
    <source>
        <dbReference type="SAM" id="Phobius"/>
    </source>
</evidence>
<evidence type="ECO:0000313" key="7">
    <source>
        <dbReference type="EMBL" id="MFC6996856.1"/>
    </source>
</evidence>
<dbReference type="PANTHER" id="PTHR30566">
    <property type="entry name" value="YNAI-RELATED MECHANOSENSITIVE ION CHANNEL"/>
    <property type="match status" value="1"/>
</dbReference>
<dbReference type="EMBL" id="JBHSYQ010000003">
    <property type="protein sequence ID" value="MFC6996856.1"/>
    <property type="molecule type" value="Genomic_DNA"/>
</dbReference>
<dbReference type="SUPFAM" id="SSF50182">
    <property type="entry name" value="Sm-like ribonucleoproteins"/>
    <property type="match status" value="1"/>
</dbReference>
<proteinExistence type="predicted"/>
<feature type="transmembrane region" description="Helical" evidence="5">
    <location>
        <begin position="6"/>
        <end position="23"/>
    </location>
</feature>
<dbReference type="Proteomes" id="UP001596405">
    <property type="component" value="Unassembled WGS sequence"/>
</dbReference>
<evidence type="ECO:0000259" key="6">
    <source>
        <dbReference type="Pfam" id="PF00924"/>
    </source>
</evidence>
<feature type="transmembrane region" description="Helical" evidence="5">
    <location>
        <begin position="73"/>
        <end position="96"/>
    </location>
</feature>
<gene>
    <name evidence="7" type="ORF">ACFQHR_04430</name>
</gene>
<organism evidence="7 8">
    <name type="scientific">Rufibacter roseus</name>
    <dbReference type="NCBI Taxonomy" id="1567108"/>
    <lineage>
        <taxon>Bacteria</taxon>
        <taxon>Pseudomonadati</taxon>
        <taxon>Bacteroidota</taxon>
        <taxon>Cytophagia</taxon>
        <taxon>Cytophagales</taxon>
        <taxon>Hymenobacteraceae</taxon>
        <taxon>Rufibacter</taxon>
    </lineage>
</organism>
<keyword evidence="3 5" id="KW-1133">Transmembrane helix</keyword>
<keyword evidence="4 5" id="KW-0472">Membrane</keyword>
<dbReference type="InterPro" id="IPR023408">
    <property type="entry name" value="MscS_beta-dom_sf"/>
</dbReference>
<dbReference type="PANTHER" id="PTHR30566:SF5">
    <property type="entry name" value="MECHANOSENSITIVE ION CHANNEL PROTEIN 1, MITOCHONDRIAL-RELATED"/>
    <property type="match status" value="1"/>
</dbReference>
<dbReference type="Gene3D" id="2.30.30.60">
    <property type="match status" value="1"/>
</dbReference>
<dbReference type="InterPro" id="IPR006685">
    <property type="entry name" value="MscS_channel_2nd"/>
</dbReference>
<accession>A0ABW2DJC4</accession>
<dbReference type="RefSeq" id="WP_239693420.1">
    <property type="nucleotide sequence ID" value="NZ_LRML01000010.1"/>
</dbReference>
<protein>
    <submittedName>
        <fullName evidence="7">Mechanosensitive ion channel family protein</fullName>
    </submittedName>
</protein>
<reference evidence="8" key="1">
    <citation type="journal article" date="2019" name="Int. J. Syst. Evol. Microbiol.">
        <title>The Global Catalogue of Microorganisms (GCM) 10K type strain sequencing project: providing services to taxonomists for standard genome sequencing and annotation.</title>
        <authorList>
            <consortium name="The Broad Institute Genomics Platform"/>
            <consortium name="The Broad Institute Genome Sequencing Center for Infectious Disease"/>
            <person name="Wu L."/>
            <person name="Ma J."/>
        </authorList>
    </citation>
    <scope>NUCLEOTIDE SEQUENCE [LARGE SCALE GENOMIC DNA]</scope>
    <source>
        <strain evidence="8">CGMCC 4.7393</strain>
    </source>
</reference>
<keyword evidence="8" id="KW-1185">Reference proteome</keyword>
<name>A0ABW2DJC4_9BACT</name>
<evidence type="ECO:0000313" key="8">
    <source>
        <dbReference type="Proteomes" id="UP001596405"/>
    </source>
</evidence>
<evidence type="ECO:0000256" key="3">
    <source>
        <dbReference type="ARBA" id="ARBA00022989"/>
    </source>
</evidence>
<dbReference type="InterPro" id="IPR010920">
    <property type="entry name" value="LSM_dom_sf"/>
</dbReference>
<dbReference type="Gene3D" id="3.30.70.100">
    <property type="match status" value="1"/>
</dbReference>
<feature type="domain" description="Mechanosensitive ion channel MscS" evidence="6">
    <location>
        <begin position="84"/>
        <end position="158"/>
    </location>
</feature>
<feature type="transmembrane region" description="Helical" evidence="5">
    <location>
        <begin position="44"/>
        <end position="67"/>
    </location>
</feature>
<sequence length="295" mass="34362">MQENLISSVVVLACLWGISRFLLRIVFKWQPDSRKLYQWKKSTNYVITGLGIILLTNIWFGGIFSIATYLGLLSVGLVVALREPILNMFGWIYLLWKRPFRIGDRIKISDHTGDVIDITLFQFTLNELGTGVDSEQPTGHVVHIPNSHVFTRTQVNYNYGFPFLWHELQVHVTLESNWRKAKEILTAIGQKHAEQLNEDTKRMVLRESQEHLIFYKDFNTKVYTKVAERGVQFTVRYLCALTRRRESENLIWEDTLTQFLAAPDIKFAYPTTRFYQDSGEPYQEPPAIQLPNESK</sequence>
<comment type="caution">
    <text evidence="7">The sequence shown here is derived from an EMBL/GenBank/DDBJ whole genome shotgun (WGS) entry which is preliminary data.</text>
</comment>
<keyword evidence="2 5" id="KW-0812">Transmembrane</keyword>
<evidence type="ECO:0000256" key="4">
    <source>
        <dbReference type="ARBA" id="ARBA00023136"/>
    </source>
</evidence>
<evidence type="ECO:0000256" key="2">
    <source>
        <dbReference type="ARBA" id="ARBA00022692"/>
    </source>
</evidence>